<dbReference type="NCBIfam" id="NF045490">
    <property type="entry name" value="FdxA_Protbact"/>
    <property type="match status" value="1"/>
</dbReference>
<dbReference type="RefSeq" id="WP_054539767.1">
    <property type="nucleotide sequence ID" value="NZ_JACIEQ010000003.1"/>
</dbReference>
<evidence type="ECO:0000256" key="3">
    <source>
        <dbReference type="ARBA" id="ARBA00022448"/>
    </source>
</evidence>
<feature type="domain" description="4Fe-4S ferredoxin-type" evidence="13">
    <location>
        <begin position="1"/>
        <end position="26"/>
    </location>
</feature>
<dbReference type="Gene3D" id="3.30.70.20">
    <property type="match status" value="1"/>
</dbReference>
<keyword evidence="3 11" id="KW-0813">Transport</keyword>
<evidence type="ECO:0000256" key="6">
    <source>
        <dbReference type="ARBA" id="ARBA00022737"/>
    </source>
</evidence>
<dbReference type="Pfam" id="PF00037">
    <property type="entry name" value="Fer4"/>
    <property type="match status" value="1"/>
</dbReference>
<dbReference type="PANTHER" id="PTHR42859">
    <property type="entry name" value="OXIDOREDUCTASE"/>
    <property type="match status" value="1"/>
</dbReference>
<organism evidence="14 15">
    <name type="scientific">Actibacterium naphthalenivorans</name>
    <dbReference type="NCBI Taxonomy" id="1614693"/>
    <lineage>
        <taxon>Bacteria</taxon>
        <taxon>Pseudomonadati</taxon>
        <taxon>Pseudomonadota</taxon>
        <taxon>Alphaproteobacteria</taxon>
        <taxon>Rhodobacterales</taxon>
        <taxon>Roseobacteraceae</taxon>
        <taxon>Actibacterium</taxon>
    </lineage>
</organism>
<dbReference type="InterPro" id="IPR022569">
    <property type="entry name" value="Fd_C"/>
</dbReference>
<comment type="cofactor">
    <cofactor evidence="2 11">
        <name>[4Fe-4S] cluster</name>
        <dbReference type="ChEBI" id="CHEBI:49883"/>
    </cofactor>
</comment>
<sequence length="113" mass="12138">MTYAVTDNCIGCKYTDCVSVCPVDCFYEGVNMLVINPEECIDCGVCEPECPADAIRADTDEEGAKWVAFNARYASLWPVIAAAKEPLPGAEANDGLPGKRDTIFSPDPDPQTA</sequence>
<evidence type="ECO:0000313" key="14">
    <source>
        <dbReference type="EMBL" id="MBB4022584.1"/>
    </source>
</evidence>
<keyword evidence="15" id="KW-1185">Reference proteome</keyword>
<keyword evidence="6 11" id="KW-0677">Repeat</keyword>
<dbReference type="InterPro" id="IPR017900">
    <property type="entry name" value="4Fe4S_Fe_S_CS"/>
</dbReference>
<comment type="caution">
    <text evidence="14">The sequence shown here is derived from an EMBL/GenBank/DDBJ whole genome shotgun (WGS) entry which is preliminary data.</text>
</comment>
<keyword evidence="9 11" id="KW-0411">Iron-sulfur</keyword>
<evidence type="ECO:0000259" key="13">
    <source>
        <dbReference type="PROSITE" id="PS51379"/>
    </source>
</evidence>
<keyword evidence="5 11" id="KW-0479">Metal-binding</keyword>
<dbReference type="AlphaFoldDB" id="A0A840C995"/>
<reference evidence="14" key="1">
    <citation type="submission" date="2020-08" db="EMBL/GenBank/DDBJ databases">
        <title>Genomic Encyclopedia of Type Strains, Phase IV (KMG-IV): sequencing the most valuable type-strain genomes for metagenomic binning, comparative biology and taxonomic classification.</title>
        <authorList>
            <person name="Goeker M."/>
        </authorList>
    </citation>
    <scope>NUCLEOTIDE SEQUENCE [LARGE SCALE GENOMIC DNA]</scope>
    <source>
        <strain evidence="14">DSM 105040</strain>
    </source>
</reference>
<gene>
    <name evidence="14" type="ORF">GGR17_002403</name>
</gene>
<keyword evidence="4 11" id="KW-0004">4Fe-4S</keyword>
<proteinExistence type="predicted"/>
<dbReference type="PANTHER" id="PTHR42859:SF2">
    <property type="entry name" value="FERREDOXIN"/>
    <property type="match status" value="1"/>
</dbReference>
<dbReference type="Proteomes" id="UP000585681">
    <property type="component" value="Unassembled WGS sequence"/>
</dbReference>
<dbReference type="InterPro" id="IPR050294">
    <property type="entry name" value="RnfB_subfamily"/>
</dbReference>
<evidence type="ECO:0000256" key="4">
    <source>
        <dbReference type="ARBA" id="ARBA00022485"/>
    </source>
</evidence>
<dbReference type="EMBL" id="JACIEQ010000003">
    <property type="protein sequence ID" value="MBB4022584.1"/>
    <property type="molecule type" value="Genomic_DNA"/>
</dbReference>
<dbReference type="InterPro" id="IPR017896">
    <property type="entry name" value="4Fe4S_Fe-S-bd"/>
</dbReference>
<evidence type="ECO:0000256" key="12">
    <source>
        <dbReference type="SAM" id="MobiDB-lite"/>
    </source>
</evidence>
<dbReference type="GO" id="GO:0051538">
    <property type="term" value="F:3 iron, 4 sulfur cluster binding"/>
    <property type="evidence" value="ECO:0007669"/>
    <property type="project" value="UniProtKB-KW"/>
</dbReference>
<keyword evidence="8 11" id="KW-0408">Iron</keyword>
<keyword evidence="10 11" id="KW-0003">3Fe-4S</keyword>
<evidence type="ECO:0000256" key="2">
    <source>
        <dbReference type="ARBA" id="ARBA00001966"/>
    </source>
</evidence>
<dbReference type="GO" id="GO:0009055">
    <property type="term" value="F:electron transfer activity"/>
    <property type="evidence" value="ECO:0007669"/>
    <property type="project" value="InterPro"/>
</dbReference>
<dbReference type="GO" id="GO:0051539">
    <property type="term" value="F:4 iron, 4 sulfur cluster binding"/>
    <property type="evidence" value="ECO:0007669"/>
    <property type="project" value="UniProtKB-KW"/>
</dbReference>
<evidence type="ECO:0000256" key="8">
    <source>
        <dbReference type="ARBA" id="ARBA00023004"/>
    </source>
</evidence>
<evidence type="ECO:0000256" key="10">
    <source>
        <dbReference type="ARBA" id="ARBA00023291"/>
    </source>
</evidence>
<evidence type="ECO:0000256" key="1">
    <source>
        <dbReference type="ARBA" id="ARBA00001927"/>
    </source>
</evidence>
<accession>A0A840C995</accession>
<dbReference type="SUPFAM" id="SSF54862">
    <property type="entry name" value="4Fe-4S ferredoxins"/>
    <property type="match status" value="1"/>
</dbReference>
<name>A0A840C995_9RHOB</name>
<evidence type="ECO:0000256" key="11">
    <source>
        <dbReference type="RuleBase" id="RU364098"/>
    </source>
</evidence>
<dbReference type="GO" id="GO:0046872">
    <property type="term" value="F:metal ion binding"/>
    <property type="evidence" value="ECO:0007669"/>
    <property type="project" value="UniProtKB-KW"/>
</dbReference>
<comment type="function">
    <text evidence="11">Ferredoxins are iron-sulfur proteins that transfer electrons in a wide variety of metabolic reactions.</text>
</comment>
<evidence type="ECO:0000256" key="7">
    <source>
        <dbReference type="ARBA" id="ARBA00022982"/>
    </source>
</evidence>
<dbReference type="PRINTS" id="PR00354">
    <property type="entry name" value="7FE8SFRDOXIN"/>
</dbReference>
<feature type="region of interest" description="Disordered" evidence="12">
    <location>
        <begin position="90"/>
        <end position="113"/>
    </location>
</feature>
<evidence type="ECO:0000256" key="9">
    <source>
        <dbReference type="ARBA" id="ARBA00023014"/>
    </source>
</evidence>
<dbReference type="InterPro" id="IPR000813">
    <property type="entry name" value="7Fe_ferredoxin"/>
</dbReference>
<evidence type="ECO:0000313" key="15">
    <source>
        <dbReference type="Proteomes" id="UP000585681"/>
    </source>
</evidence>
<dbReference type="PROSITE" id="PS00198">
    <property type="entry name" value="4FE4S_FER_1"/>
    <property type="match status" value="1"/>
</dbReference>
<dbReference type="Pfam" id="PF12800">
    <property type="entry name" value="Fer4_4"/>
    <property type="match status" value="1"/>
</dbReference>
<keyword evidence="7 11" id="KW-0249">Electron transport</keyword>
<evidence type="ECO:0000256" key="5">
    <source>
        <dbReference type="ARBA" id="ARBA00022723"/>
    </source>
</evidence>
<feature type="domain" description="4Fe-4S ferredoxin-type" evidence="13">
    <location>
        <begin position="31"/>
        <end position="60"/>
    </location>
</feature>
<dbReference type="Pfam" id="PF11953">
    <property type="entry name" value="DUF3470"/>
    <property type="match status" value="1"/>
</dbReference>
<dbReference type="PROSITE" id="PS51379">
    <property type="entry name" value="4FE4S_FER_2"/>
    <property type="match status" value="2"/>
</dbReference>
<protein>
    <recommendedName>
        <fullName evidence="11">Ferredoxin</fullName>
    </recommendedName>
</protein>
<comment type="cofactor">
    <cofactor evidence="1 11">
        <name>[3Fe-4S] cluster</name>
        <dbReference type="ChEBI" id="CHEBI:21137"/>
    </cofactor>
</comment>
<dbReference type="InterPro" id="IPR054829">
    <property type="entry name" value="FdxA"/>
</dbReference>